<evidence type="ECO:0000313" key="8">
    <source>
        <dbReference type="EMBL" id="KAH7298232.1"/>
    </source>
</evidence>
<evidence type="ECO:0000259" key="7">
    <source>
        <dbReference type="Pfam" id="PF00892"/>
    </source>
</evidence>
<feature type="transmembrane region" description="Helical" evidence="6">
    <location>
        <begin position="71"/>
        <end position="94"/>
    </location>
</feature>
<dbReference type="AlphaFoldDB" id="A0A8T2RP81"/>
<dbReference type="EMBL" id="CM035430">
    <property type="protein sequence ID" value="KAH7298232.1"/>
    <property type="molecule type" value="Genomic_DNA"/>
</dbReference>
<keyword evidence="3 6" id="KW-0812">Transmembrane</keyword>
<feature type="transmembrane region" description="Helical" evidence="6">
    <location>
        <begin position="301"/>
        <end position="319"/>
    </location>
</feature>
<feature type="transmembrane region" description="Helical" evidence="6">
    <location>
        <begin position="37"/>
        <end position="59"/>
    </location>
</feature>
<dbReference type="Proteomes" id="UP000825935">
    <property type="component" value="Chromosome 25"/>
</dbReference>
<evidence type="ECO:0000256" key="3">
    <source>
        <dbReference type="ARBA" id="ARBA00022692"/>
    </source>
</evidence>
<dbReference type="InterPro" id="IPR000620">
    <property type="entry name" value="EamA_dom"/>
</dbReference>
<dbReference type="SUPFAM" id="SSF103481">
    <property type="entry name" value="Multidrug resistance efflux transporter EmrE"/>
    <property type="match status" value="2"/>
</dbReference>
<accession>A0A8T2RP81</accession>
<sequence>MAVPDTVKAHFALALVQVNFGIYHVISKVALTSGVNQLVFCAYRDLIALAMLAPFAYLTERRTRPSLTWRTVFSLMVLGLLGIFANQLLFLLGLGFTSPAYASAMQPAIPVFTFILTLCMGTEQIRLKQWSGVAKVGGTMACVSGAVLLALYKGPVVWGDDSFNMHNQNDHSLFALHMNLWQIGILCLIGNCFCFALYVALQAPLLKIYPASSSVTAASYAFATVFIVLSAFAGLSDWNDWILSSSEIMAVVFSGIVASALNYWLLTWSNKVVGPGIVSLYMPIQPLFSSIFSRIFLGSSIYVGSVLGALFIIVGLYSVTWGQMKSRSIDHYNDPMGRDFTDDISADGSLQTSLIKGN</sequence>
<dbReference type="OrthoDB" id="1728340at2759"/>
<evidence type="ECO:0000313" key="9">
    <source>
        <dbReference type="Proteomes" id="UP000825935"/>
    </source>
</evidence>
<comment type="caution">
    <text evidence="8">The sequence shown here is derived from an EMBL/GenBank/DDBJ whole genome shotgun (WGS) entry which is preliminary data.</text>
</comment>
<proteinExistence type="inferred from homology"/>
<evidence type="ECO:0000256" key="2">
    <source>
        <dbReference type="ARBA" id="ARBA00007635"/>
    </source>
</evidence>
<keyword evidence="9" id="KW-1185">Reference proteome</keyword>
<feature type="transmembrane region" description="Helical" evidence="6">
    <location>
        <begin position="132"/>
        <end position="152"/>
    </location>
</feature>
<dbReference type="OMA" id="TWATYKE"/>
<dbReference type="PANTHER" id="PTHR31218">
    <property type="entry name" value="WAT1-RELATED PROTEIN"/>
    <property type="match status" value="1"/>
</dbReference>
<organism evidence="8 9">
    <name type="scientific">Ceratopteris richardii</name>
    <name type="common">Triangle waterfern</name>
    <dbReference type="NCBI Taxonomy" id="49495"/>
    <lineage>
        <taxon>Eukaryota</taxon>
        <taxon>Viridiplantae</taxon>
        <taxon>Streptophyta</taxon>
        <taxon>Embryophyta</taxon>
        <taxon>Tracheophyta</taxon>
        <taxon>Polypodiopsida</taxon>
        <taxon>Polypodiidae</taxon>
        <taxon>Polypodiales</taxon>
        <taxon>Pteridineae</taxon>
        <taxon>Pteridaceae</taxon>
        <taxon>Parkerioideae</taxon>
        <taxon>Ceratopteris</taxon>
    </lineage>
</organism>
<dbReference type="InterPro" id="IPR037185">
    <property type="entry name" value="EmrE-like"/>
</dbReference>
<evidence type="ECO:0000256" key="4">
    <source>
        <dbReference type="ARBA" id="ARBA00022989"/>
    </source>
</evidence>
<protein>
    <recommendedName>
        <fullName evidence="6">WAT1-related protein</fullName>
    </recommendedName>
</protein>
<dbReference type="Pfam" id="PF00892">
    <property type="entry name" value="EamA"/>
    <property type="match status" value="2"/>
</dbReference>
<evidence type="ECO:0000256" key="1">
    <source>
        <dbReference type="ARBA" id="ARBA00004141"/>
    </source>
</evidence>
<dbReference type="GO" id="GO:0016020">
    <property type="term" value="C:membrane"/>
    <property type="evidence" value="ECO:0007669"/>
    <property type="project" value="UniProtKB-SubCell"/>
</dbReference>
<feature type="domain" description="EamA" evidence="7">
    <location>
        <begin position="183"/>
        <end position="320"/>
    </location>
</feature>
<name>A0A8T2RP81_CERRI</name>
<comment type="similarity">
    <text evidence="2 6">Belongs to the drug/metabolite transporter (DMT) superfamily. Plant drug/metabolite exporter (P-DME) (TC 2.A.7.4) family.</text>
</comment>
<feature type="transmembrane region" description="Helical" evidence="6">
    <location>
        <begin position="272"/>
        <end position="295"/>
    </location>
</feature>
<evidence type="ECO:0000256" key="6">
    <source>
        <dbReference type="RuleBase" id="RU363077"/>
    </source>
</evidence>
<feature type="transmembrane region" description="Helical" evidence="6">
    <location>
        <begin position="12"/>
        <end position="31"/>
    </location>
</feature>
<gene>
    <name evidence="8" type="ORF">KP509_25G032900</name>
</gene>
<reference evidence="8" key="1">
    <citation type="submission" date="2021-08" db="EMBL/GenBank/DDBJ databases">
        <title>WGS assembly of Ceratopteris richardii.</title>
        <authorList>
            <person name="Marchant D.B."/>
            <person name="Chen G."/>
            <person name="Jenkins J."/>
            <person name="Shu S."/>
            <person name="Leebens-Mack J."/>
            <person name="Grimwood J."/>
            <person name="Schmutz J."/>
            <person name="Soltis P."/>
            <person name="Soltis D."/>
            <person name="Chen Z.-H."/>
        </authorList>
    </citation>
    <scope>NUCLEOTIDE SEQUENCE</scope>
    <source>
        <strain evidence="8">Whitten #5841</strain>
        <tissue evidence="8">Leaf</tissue>
    </source>
</reference>
<feature type="transmembrane region" description="Helical" evidence="6">
    <location>
        <begin position="213"/>
        <end position="235"/>
    </location>
</feature>
<comment type="subcellular location">
    <subcellularLocation>
        <location evidence="1 6">Membrane</location>
        <topology evidence="1 6">Multi-pass membrane protein</topology>
    </subcellularLocation>
</comment>
<dbReference type="GO" id="GO:0022857">
    <property type="term" value="F:transmembrane transporter activity"/>
    <property type="evidence" value="ECO:0007669"/>
    <property type="project" value="InterPro"/>
</dbReference>
<feature type="transmembrane region" description="Helical" evidence="6">
    <location>
        <begin position="241"/>
        <end position="265"/>
    </location>
</feature>
<keyword evidence="5 6" id="KW-0472">Membrane</keyword>
<feature type="transmembrane region" description="Helical" evidence="6">
    <location>
        <begin position="100"/>
        <end position="120"/>
    </location>
</feature>
<feature type="domain" description="EamA" evidence="7">
    <location>
        <begin position="10"/>
        <end position="134"/>
    </location>
</feature>
<feature type="transmembrane region" description="Helical" evidence="6">
    <location>
        <begin position="180"/>
        <end position="201"/>
    </location>
</feature>
<keyword evidence="4 6" id="KW-1133">Transmembrane helix</keyword>
<evidence type="ECO:0000256" key="5">
    <source>
        <dbReference type="ARBA" id="ARBA00023136"/>
    </source>
</evidence>
<dbReference type="InterPro" id="IPR030184">
    <property type="entry name" value="WAT1-related"/>
</dbReference>